<dbReference type="InterPro" id="IPR019319">
    <property type="entry name" value="Plg-R(KT)"/>
</dbReference>
<evidence type="ECO:0000256" key="1">
    <source>
        <dbReference type="SAM" id="Phobius"/>
    </source>
</evidence>
<reference evidence="2 3" key="1">
    <citation type="journal article" date="2017" name="Curr. Biol.">
        <title>Genome architecture and evolution of a unichromosomal asexual nematode.</title>
        <authorList>
            <person name="Fradin H."/>
            <person name="Zegar C."/>
            <person name="Gutwein M."/>
            <person name="Lucas J."/>
            <person name="Kovtun M."/>
            <person name="Corcoran D."/>
            <person name="Baugh L.R."/>
            <person name="Kiontke K."/>
            <person name="Gunsalus K."/>
            <person name="Fitch D.H."/>
            <person name="Piano F."/>
        </authorList>
    </citation>
    <scope>NUCLEOTIDE SEQUENCE [LARGE SCALE GENOMIC DNA]</scope>
    <source>
        <strain evidence="2">PF1309</strain>
    </source>
</reference>
<dbReference type="AlphaFoldDB" id="A0A2A2L9M7"/>
<dbReference type="OrthoDB" id="10256697at2759"/>
<dbReference type="Proteomes" id="UP000218231">
    <property type="component" value="Unassembled WGS sequence"/>
</dbReference>
<protein>
    <recommendedName>
        <fullName evidence="4">Plasminogen receptor (KT)</fullName>
    </recommendedName>
</protein>
<proteinExistence type="predicted"/>
<dbReference type="EMBL" id="LIAE01007010">
    <property type="protein sequence ID" value="PAV82966.1"/>
    <property type="molecule type" value="Genomic_DNA"/>
</dbReference>
<sequence>MGLGQSTASGSGALTQEQATAAAILAELERTRIERELAYIALLERRKRAWELAKEREAIVWTGSGGAATVFFTIVSSAYHKNLIHLLPVFPIMTFLAYKTHLCFGNKYDIIDRKTMKLFDADDGEMFVPNLEDVQRIRDEMKLPRTG</sequence>
<dbReference type="STRING" id="2018661.A0A2A2L9M7"/>
<keyword evidence="3" id="KW-1185">Reference proteome</keyword>
<dbReference type="PANTHER" id="PTHR13411:SF5">
    <property type="entry name" value="PROTEIN CBR-TAG-281"/>
    <property type="match status" value="1"/>
</dbReference>
<evidence type="ECO:0000313" key="3">
    <source>
        <dbReference type="Proteomes" id="UP000218231"/>
    </source>
</evidence>
<keyword evidence="1" id="KW-0812">Transmembrane</keyword>
<organism evidence="2 3">
    <name type="scientific">Diploscapter pachys</name>
    <dbReference type="NCBI Taxonomy" id="2018661"/>
    <lineage>
        <taxon>Eukaryota</taxon>
        <taxon>Metazoa</taxon>
        <taxon>Ecdysozoa</taxon>
        <taxon>Nematoda</taxon>
        <taxon>Chromadorea</taxon>
        <taxon>Rhabditida</taxon>
        <taxon>Rhabditina</taxon>
        <taxon>Rhabditomorpha</taxon>
        <taxon>Rhabditoidea</taxon>
        <taxon>Rhabditidae</taxon>
        <taxon>Diploscapter</taxon>
    </lineage>
</organism>
<feature type="transmembrane region" description="Helical" evidence="1">
    <location>
        <begin position="85"/>
        <end position="104"/>
    </location>
</feature>
<keyword evidence="1" id="KW-0472">Membrane</keyword>
<evidence type="ECO:0008006" key="4">
    <source>
        <dbReference type="Google" id="ProtNLM"/>
    </source>
</evidence>
<dbReference type="GO" id="GO:0005886">
    <property type="term" value="C:plasma membrane"/>
    <property type="evidence" value="ECO:0007669"/>
    <property type="project" value="InterPro"/>
</dbReference>
<dbReference type="PANTHER" id="PTHR13411">
    <property type="entry name" value="PLASMINOGEN RECEPTOR (KT)"/>
    <property type="match status" value="1"/>
</dbReference>
<dbReference type="Pfam" id="PF10166">
    <property type="entry name" value="DUF2368"/>
    <property type="match status" value="1"/>
</dbReference>
<name>A0A2A2L9M7_9BILA</name>
<accession>A0A2A2L9M7</accession>
<evidence type="ECO:0000313" key="2">
    <source>
        <dbReference type="EMBL" id="PAV82966.1"/>
    </source>
</evidence>
<feature type="transmembrane region" description="Helical" evidence="1">
    <location>
        <begin position="58"/>
        <end position="79"/>
    </location>
</feature>
<keyword evidence="1" id="KW-1133">Transmembrane helix</keyword>
<comment type="caution">
    <text evidence="2">The sequence shown here is derived from an EMBL/GenBank/DDBJ whole genome shotgun (WGS) entry which is preliminary data.</text>
</comment>
<gene>
    <name evidence="2" type="ORF">WR25_08189</name>
</gene>